<dbReference type="Proteomes" id="UP000632828">
    <property type="component" value="Unassembled WGS sequence"/>
</dbReference>
<name>A0A8J6UHP1_9BACT</name>
<accession>A0A8J6UHP1</accession>
<proteinExistence type="predicted"/>
<evidence type="ECO:0000313" key="1">
    <source>
        <dbReference type="EMBL" id="MBD1399615.1"/>
    </source>
</evidence>
<organism evidence="1 2">
    <name type="scientific">Pelovirga terrestris</name>
    <dbReference type="NCBI Taxonomy" id="2771352"/>
    <lineage>
        <taxon>Bacteria</taxon>
        <taxon>Pseudomonadati</taxon>
        <taxon>Thermodesulfobacteriota</taxon>
        <taxon>Desulfuromonadia</taxon>
        <taxon>Geobacterales</taxon>
        <taxon>Geobacteraceae</taxon>
        <taxon>Pelovirga</taxon>
    </lineage>
</organism>
<dbReference type="AlphaFoldDB" id="A0A8J6UHP1"/>
<reference evidence="1" key="1">
    <citation type="submission" date="2020-09" db="EMBL/GenBank/DDBJ databases">
        <title>Pelobacter alkaliphilus sp. nov., a novel anaerobic arsenate-reducing bacterium from terrestrial mud volcano.</title>
        <authorList>
            <person name="Khomyakova M.A."/>
            <person name="Merkel A.Y."/>
            <person name="Slobodkin A.I."/>
        </authorList>
    </citation>
    <scope>NUCLEOTIDE SEQUENCE</scope>
    <source>
        <strain evidence="1">M08fum</strain>
    </source>
</reference>
<sequence length="71" mass="8342">MEFRFLTVIDEAPQQLIEVKLSDTRASRSLHYFHHKYGIPAVQIVKNLPTERMSGNLQVLKILDYLKKLQM</sequence>
<comment type="caution">
    <text evidence="1">The sequence shown here is derived from an EMBL/GenBank/DDBJ whole genome shotgun (WGS) entry which is preliminary data.</text>
</comment>
<dbReference type="EMBL" id="JACWUN010000002">
    <property type="protein sequence ID" value="MBD1399615.1"/>
    <property type="molecule type" value="Genomic_DNA"/>
</dbReference>
<evidence type="ECO:0000313" key="2">
    <source>
        <dbReference type="Proteomes" id="UP000632828"/>
    </source>
</evidence>
<dbReference type="RefSeq" id="WP_191153887.1">
    <property type="nucleotide sequence ID" value="NZ_JACWUN010000002.1"/>
</dbReference>
<protein>
    <submittedName>
        <fullName evidence="1">Uncharacterized protein</fullName>
    </submittedName>
</protein>
<gene>
    <name evidence="1" type="ORF">ICT70_02925</name>
</gene>
<keyword evidence="2" id="KW-1185">Reference proteome</keyword>